<evidence type="ECO:0000313" key="3">
    <source>
        <dbReference type="Proteomes" id="UP000050266"/>
    </source>
</evidence>
<dbReference type="RefSeq" id="WP_081009164.1">
    <property type="nucleotide sequence ID" value="NZ_LIHQ01000216.1"/>
</dbReference>
<gene>
    <name evidence="2" type="ORF">ALO41_200079</name>
</gene>
<dbReference type="AlphaFoldDB" id="A0A0Q0ENJ8"/>
<dbReference type="EMBL" id="LJRQ01000195">
    <property type="protein sequence ID" value="KPZ12459.1"/>
    <property type="molecule type" value="Genomic_DNA"/>
</dbReference>
<dbReference type="GO" id="GO:0003677">
    <property type="term" value="F:DNA binding"/>
    <property type="evidence" value="ECO:0007669"/>
    <property type="project" value="InterPro"/>
</dbReference>
<accession>A0A0Q0ENJ8</accession>
<protein>
    <submittedName>
        <fullName evidence="2">Membrane protein</fullName>
    </submittedName>
</protein>
<proteinExistence type="predicted"/>
<dbReference type="InterPro" id="IPR010985">
    <property type="entry name" value="Ribbon_hlx_hlx"/>
</dbReference>
<feature type="domain" description="Arc-like DNA binding" evidence="1">
    <location>
        <begin position="5"/>
        <end position="39"/>
    </location>
</feature>
<dbReference type="SUPFAM" id="SSF47598">
    <property type="entry name" value="Ribbon-helix-helix"/>
    <property type="match status" value="1"/>
</dbReference>
<dbReference type="GO" id="GO:0006355">
    <property type="term" value="P:regulation of DNA-templated transcription"/>
    <property type="evidence" value="ECO:0007669"/>
    <property type="project" value="InterPro"/>
</dbReference>
<dbReference type="PATRIC" id="fig|251720.4.peg.1919"/>
<dbReference type="InterPro" id="IPR005569">
    <property type="entry name" value="Arc_DNA-bd_dom"/>
</dbReference>
<name>A0A0Q0ENJ8_PSEA0</name>
<dbReference type="Gene3D" id="1.10.1220.10">
    <property type="entry name" value="Met repressor-like"/>
    <property type="match status" value="1"/>
</dbReference>
<sequence length="66" mass="7407">MNDWQYPLRLPGEMRSVLKAEANLSNRSVNAEIVYRLTRVESLESEVETLKAVIADLTSSTRGVAQ</sequence>
<organism evidence="2 3">
    <name type="scientific">Pseudomonas amygdali pv. ulmi</name>
    <dbReference type="NCBI Taxonomy" id="251720"/>
    <lineage>
        <taxon>Bacteria</taxon>
        <taxon>Pseudomonadati</taxon>
        <taxon>Pseudomonadota</taxon>
        <taxon>Gammaproteobacteria</taxon>
        <taxon>Pseudomonadales</taxon>
        <taxon>Pseudomonadaceae</taxon>
        <taxon>Pseudomonas</taxon>
        <taxon>Pseudomonas amygdali</taxon>
    </lineage>
</organism>
<dbReference type="InterPro" id="IPR013321">
    <property type="entry name" value="Arc_rbn_hlx_hlx"/>
</dbReference>
<dbReference type="Pfam" id="PF03869">
    <property type="entry name" value="Arc"/>
    <property type="match status" value="1"/>
</dbReference>
<dbReference type="Proteomes" id="UP000050266">
    <property type="component" value="Unassembled WGS sequence"/>
</dbReference>
<evidence type="ECO:0000313" key="2">
    <source>
        <dbReference type="EMBL" id="KPZ12459.1"/>
    </source>
</evidence>
<evidence type="ECO:0000259" key="1">
    <source>
        <dbReference type="Pfam" id="PF03869"/>
    </source>
</evidence>
<reference evidence="2 3" key="1">
    <citation type="submission" date="2015-09" db="EMBL/GenBank/DDBJ databases">
        <title>Genome announcement of multiple Pseudomonas syringae strains.</title>
        <authorList>
            <person name="Thakur S."/>
            <person name="Wang P.W."/>
            <person name="Gong Y."/>
            <person name="Weir B.S."/>
            <person name="Guttman D.S."/>
        </authorList>
    </citation>
    <scope>NUCLEOTIDE SEQUENCE [LARGE SCALE GENOMIC DNA]</scope>
    <source>
        <strain evidence="2 3">ICMP3962</strain>
    </source>
</reference>
<comment type="caution">
    <text evidence="2">The sequence shown here is derived from an EMBL/GenBank/DDBJ whole genome shotgun (WGS) entry which is preliminary data.</text>
</comment>